<evidence type="ECO:0008006" key="10">
    <source>
        <dbReference type="Google" id="ProtNLM"/>
    </source>
</evidence>
<sequence>MGVYDVQIKSECCGVCSSDVHTISGGWSSDVPVPLCVGHEVVGKVEKVGSKVTDFKVGDRAGVGAQVWSCLVCKLCKENNENYCPHQVDTYGAPYPTEKEAAEFGVTNGKELGLDGTKSQGGYSSRIRAHQRFVFPIPDALSSVDAAPLMCAGLTVYSPLVRNRVGQEGVKNVAIAGVGGLGHYAVQFAKALGAHVTVLTHSPSKEADVREMGADDVVLTNKEGWESDYAMKFDFILSTIDDSRGQTLPAFTSTLRVGGTYHSVGLPDKEVPVKFQMFAGNMSAISGSHIGSKAEVIEMLKLVVDKKIKSWTMPIPISPEGCSEAVTRVHDNNNVKYRIVLTSFDKAFGA</sequence>
<dbReference type="Pfam" id="PF00107">
    <property type="entry name" value="ADH_zinc_N"/>
    <property type="match status" value="1"/>
</dbReference>
<protein>
    <recommendedName>
        <fullName evidence="10">Enoyl reductase (ER) domain-containing protein</fullName>
    </recommendedName>
</protein>
<dbReference type="PANTHER" id="PTHR42683">
    <property type="entry name" value="ALDEHYDE REDUCTASE"/>
    <property type="match status" value="1"/>
</dbReference>
<comment type="similarity">
    <text evidence="5">Belongs to the zinc-containing alcohol dehydrogenase family.</text>
</comment>
<keyword evidence="2 5" id="KW-0479">Metal-binding</keyword>
<accession>R4XCW6</accession>
<evidence type="ECO:0000256" key="4">
    <source>
        <dbReference type="ARBA" id="ARBA00023002"/>
    </source>
</evidence>
<proteinExistence type="inferred from homology"/>
<evidence type="ECO:0000313" key="9">
    <source>
        <dbReference type="Proteomes" id="UP000013776"/>
    </source>
</evidence>
<comment type="cofactor">
    <cofactor evidence="1 5">
        <name>Zn(2+)</name>
        <dbReference type="ChEBI" id="CHEBI:29105"/>
    </cofactor>
</comment>
<dbReference type="InterPro" id="IPR011032">
    <property type="entry name" value="GroES-like_sf"/>
</dbReference>
<dbReference type="AlphaFoldDB" id="R4XCW6"/>
<dbReference type="eggNOG" id="KOG0023">
    <property type="taxonomic scope" value="Eukaryota"/>
</dbReference>
<evidence type="ECO:0000256" key="5">
    <source>
        <dbReference type="RuleBase" id="RU361277"/>
    </source>
</evidence>
<dbReference type="GO" id="GO:0016616">
    <property type="term" value="F:oxidoreductase activity, acting on the CH-OH group of donors, NAD or NADP as acceptor"/>
    <property type="evidence" value="ECO:0007669"/>
    <property type="project" value="InterPro"/>
</dbReference>
<keyword evidence="3 5" id="KW-0862">Zinc</keyword>
<keyword evidence="9" id="KW-1185">Reference proteome</keyword>
<reference evidence="8 9" key="1">
    <citation type="journal article" date="2013" name="MBio">
        <title>Genome sequencing of the plant pathogen Taphrina deformans, the causal agent of peach leaf curl.</title>
        <authorList>
            <person name="Cisse O.H."/>
            <person name="Almeida J.M.G.C.F."/>
            <person name="Fonseca A."/>
            <person name="Kumar A.A."/>
            <person name="Salojaervi J."/>
            <person name="Overmyer K."/>
            <person name="Hauser P.M."/>
            <person name="Pagni M."/>
        </authorList>
    </citation>
    <scope>NUCLEOTIDE SEQUENCE [LARGE SCALE GENOMIC DNA]</scope>
    <source>
        <strain evidence="9">PYCC 5710 / ATCC 11124 / CBS 356.35 / IMI 108563 / JCM 9778 / NBRC 8474</strain>
    </source>
</reference>
<dbReference type="Pfam" id="PF08240">
    <property type="entry name" value="ADH_N"/>
    <property type="match status" value="1"/>
</dbReference>
<gene>
    <name evidence="8" type="ORF">TAPDE_002261</name>
</gene>
<evidence type="ECO:0000256" key="2">
    <source>
        <dbReference type="ARBA" id="ARBA00022723"/>
    </source>
</evidence>
<dbReference type="Proteomes" id="UP000013776">
    <property type="component" value="Unassembled WGS sequence"/>
</dbReference>
<comment type="caution">
    <text evidence="8">The sequence shown here is derived from an EMBL/GenBank/DDBJ whole genome shotgun (WGS) entry which is preliminary data.</text>
</comment>
<organism evidence="8 9">
    <name type="scientific">Taphrina deformans (strain PYCC 5710 / ATCC 11124 / CBS 356.35 / IMI 108563 / JCM 9778 / NBRC 8474)</name>
    <name type="common">Peach leaf curl fungus</name>
    <name type="synonym">Lalaria deformans</name>
    <dbReference type="NCBI Taxonomy" id="1097556"/>
    <lineage>
        <taxon>Eukaryota</taxon>
        <taxon>Fungi</taxon>
        <taxon>Dikarya</taxon>
        <taxon>Ascomycota</taxon>
        <taxon>Taphrinomycotina</taxon>
        <taxon>Taphrinomycetes</taxon>
        <taxon>Taphrinales</taxon>
        <taxon>Taphrinaceae</taxon>
        <taxon>Taphrina</taxon>
    </lineage>
</organism>
<dbReference type="SUPFAM" id="SSF51735">
    <property type="entry name" value="NAD(P)-binding Rossmann-fold domains"/>
    <property type="match status" value="1"/>
</dbReference>
<evidence type="ECO:0000259" key="6">
    <source>
        <dbReference type="Pfam" id="PF00107"/>
    </source>
</evidence>
<dbReference type="GO" id="GO:0008270">
    <property type="term" value="F:zinc ion binding"/>
    <property type="evidence" value="ECO:0007669"/>
    <property type="project" value="InterPro"/>
</dbReference>
<keyword evidence="4" id="KW-0560">Oxidoreductase</keyword>
<evidence type="ECO:0000259" key="7">
    <source>
        <dbReference type="Pfam" id="PF08240"/>
    </source>
</evidence>
<dbReference type="VEuPathDB" id="FungiDB:TAPDE_002261"/>
<dbReference type="InterPro" id="IPR013149">
    <property type="entry name" value="ADH-like_C"/>
</dbReference>
<dbReference type="InterPro" id="IPR036291">
    <property type="entry name" value="NAD(P)-bd_dom_sf"/>
</dbReference>
<dbReference type="STRING" id="1097556.R4XCW6"/>
<dbReference type="InterPro" id="IPR002328">
    <property type="entry name" value="ADH_Zn_CS"/>
</dbReference>
<dbReference type="EMBL" id="CAHR02000075">
    <property type="protein sequence ID" value="CCG82253.1"/>
    <property type="molecule type" value="Genomic_DNA"/>
</dbReference>
<name>R4XCW6_TAPDE</name>
<dbReference type="SUPFAM" id="SSF50129">
    <property type="entry name" value="GroES-like"/>
    <property type="match status" value="1"/>
</dbReference>
<evidence type="ECO:0000256" key="3">
    <source>
        <dbReference type="ARBA" id="ARBA00022833"/>
    </source>
</evidence>
<dbReference type="CDD" id="cd05283">
    <property type="entry name" value="CAD1"/>
    <property type="match status" value="1"/>
</dbReference>
<dbReference type="InterPro" id="IPR047109">
    <property type="entry name" value="CAD-like"/>
</dbReference>
<dbReference type="FunFam" id="3.40.50.720:FF:000022">
    <property type="entry name" value="Cinnamyl alcohol dehydrogenase"/>
    <property type="match status" value="1"/>
</dbReference>
<dbReference type="Gene3D" id="3.40.50.720">
    <property type="entry name" value="NAD(P)-binding Rossmann-like Domain"/>
    <property type="match status" value="1"/>
</dbReference>
<dbReference type="InterPro" id="IPR013154">
    <property type="entry name" value="ADH-like_N"/>
</dbReference>
<evidence type="ECO:0000313" key="8">
    <source>
        <dbReference type="EMBL" id="CCG82253.1"/>
    </source>
</evidence>
<evidence type="ECO:0000256" key="1">
    <source>
        <dbReference type="ARBA" id="ARBA00001947"/>
    </source>
</evidence>
<feature type="domain" description="Alcohol dehydrogenase-like N-terminal" evidence="7">
    <location>
        <begin position="5"/>
        <end position="139"/>
    </location>
</feature>
<dbReference type="OrthoDB" id="1879366at2759"/>
<dbReference type="Gene3D" id="3.90.180.10">
    <property type="entry name" value="Medium-chain alcohol dehydrogenases, catalytic domain"/>
    <property type="match status" value="1"/>
</dbReference>
<feature type="domain" description="Alcohol dehydrogenase-like C-terminal" evidence="6">
    <location>
        <begin position="180"/>
        <end position="303"/>
    </location>
</feature>
<dbReference type="PROSITE" id="PS00059">
    <property type="entry name" value="ADH_ZINC"/>
    <property type="match status" value="1"/>
</dbReference>